<evidence type="ECO:0000313" key="1">
    <source>
        <dbReference type="EMBL" id="KTB65609.1"/>
    </source>
</evidence>
<gene>
    <name evidence="1" type="ORF">AO063_15440</name>
</gene>
<proteinExistence type="predicted"/>
<reference evidence="1 2" key="1">
    <citation type="submission" date="2015-09" db="EMBL/GenBank/DDBJ databases">
        <title>Genome sequence of ICMP 11288.</title>
        <authorList>
            <person name="Visnovsky S."/>
            <person name="Lu A."/>
            <person name="Panda P."/>
            <person name="Pitman A."/>
        </authorList>
    </citation>
    <scope>NUCLEOTIDE SEQUENCE [LARGE SCALE GENOMIC DNA]</scope>
    <source>
        <strain evidence="1 2">ICMP 11288</strain>
    </source>
</reference>
<organism evidence="1 2">
    <name type="scientific">Pseudomonas fluorescens ICMP 11288</name>
    <dbReference type="NCBI Taxonomy" id="1198309"/>
    <lineage>
        <taxon>Bacteria</taxon>
        <taxon>Pseudomonadati</taxon>
        <taxon>Pseudomonadota</taxon>
        <taxon>Gammaproteobacteria</taxon>
        <taxon>Pseudomonadales</taxon>
        <taxon>Pseudomonadaceae</taxon>
        <taxon>Pseudomonas</taxon>
    </lineage>
</organism>
<dbReference type="Proteomes" id="UP000054197">
    <property type="component" value="Unassembled WGS sequence"/>
</dbReference>
<accession>A0A0W0HXE8</accession>
<dbReference type="AlphaFoldDB" id="A0A0W0HXE8"/>
<sequence length="83" mass="9709">MARRDDPCDVKSDDYQAYKEIEEQIGHCTPEQAWAMYYVSTGMVREHVTRAVMEHIGRGNRALLLEFPELARVQERSRLMLPL</sequence>
<evidence type="ECO:0000313" key="2">
    <source>
        <dbReference type="Proteomes" id="UP000054197"/>
    </source>
</evidence>
<dbReference type="RefSeq" id="WP_017136288.1">
    <property type="nucleotide sequence ID" value="NZ_LKEF01000017.1"/>
</dbReference>
<protein>
    <submittedName>
        <fullName evidence="1">Uncharacterized protein</fullName>
    </submittedName>
</protein>
<name>A0A0W0HXE8_PSEFL</name>
<dbReference type="EMBL" id="LKEF01000017">
    <property type="protein sequence ID" value="KTB65609.1"/>
    <property type="molecule type" value="Genomic_DNA"/>
</dbReference>
<comment type="caution">
    <text evidence="1">The sequence shown here is derived from an EMBL/GenBank/DDBJ whole genome shotgun (WGS) entry which is preliminary data.</text>
</comment>